<dbReference type="AlphaFoldDB" id="A0A4C1V7I9"/>
<reference evidence="1 2" key="1">
    <citation type="journal article" date="2019" name="Commun. Biol.">
        <title>The bagworm genome reveals a unique fibroin gene that provides high tensile strength.</title>
        <authorList>
            <person name="Kono N."/>
            <person name="Nakamura H."/>
            <person name="Ohtoshi R."/>
            <person name="Tomita M."/>
            <person name="Numata K."/>
            <person name="Arakawa K."/>
        </authorList>
    </citation>
    <scope>NUCLEOTIDE SEQUENCE [LARGE SCALE GENOMIC DNA]</scope>
</reference>
<name>A0A4C1V7I9_EUMVA</name>
<evidence type="ECO:0000313" key="1">
    <source>
        <dbReference type="EMBL" id="GBP33974.1"/>
    </source>
</evidence>
<organism evidence="1 2">
    <name type="scientific">Eumeta variegata</name>
    <name type="common">Bagworm moth</name>
    <name type="synonym">Eumeta japonica</name>
    <dbReference type="NCBI Taxonomy" id="151549"/>
    <lineage>
        <taxon>Eukaryota</taxon>
        <taxon>Metazoa</taxon>
        <taxon>Ecdysozoa</taxon>
        <taxon>Arthropoda</taxon>
        <taxon>Hexapoda</taxon>
        <taxon>Insecta</taxon>
        <taxon>Pterygota</taxon>
        <taxon>Neoptera</taxon>
        <taxon>Endopterygota</taxon>
        <taxon>Lepidoptera</taxon>
        <taxon>Glossata</taxon>
        <taxon>Ditrysia</taxon>
        <taxon>Tineoidea</taxon>
        <taxon>Psychidae</taxon>
        <taxon>Oiketicinae</taxon>
        <taxon>Eumeta</taxon>
    </lineage>
</organism>
<evidence type="ECO:0000313" key="2">
    <source>
        <dbReference type="Proteomes" id="UP000299102"/>
    </source>
</evidence>
<comment type="caution">
    <text evidence="1">The sequence shown here is derived from an EMBL/GenBank/DDBJ whole genome shotgun (WGS) entry which is preliminary data.</text>
</comment>
<dbReference type="Proteomes" id="UP000299102">
    <property type="component" value="Unassembled WGS sequence"/>
</dbReference>
<protein>
    <submittedName>
        <fullName evidence="1">Uncharacterized protein</fullName>
    </submittedName>
</protein>
<accession>A0A4C1V7I9</accession>
<keyword evidence="2" id="KW-1185">Reference proteome</keyword>
<gene>
    <name evidence="1" type="ORF">EVAR_24888_1</name>
</gene>
<sequence>MPDRRARIGAGTNQFSDYPSLVCSDGATAFLFHVMLLEIALNPARLTVKTNDKRATSCDDFEADGTVYFFKSWLMLVGISFVKS</sequence>
<dbReference type="EMBL" id="BGZK01000282">
    <property type="protein sequence ID" value="GBP33974.1"/>
    <property type="molecule type" value="Genomic_DNA"/>
</dbReference>
<proteinExistence type="predicted"/>